<dbReference type="EMBL" id="CP019581">
    <property type="protein sequence ID" value="AZK91409.1"/>
    <property type="molecule type" value="Genomic_DNA"/>
</dbReference>
<reference evidence="1 2" key="1">
    <citation type="submission" date="2017-02" db="EMBL/GenBank/DDBJ databases">
        <title>Complete genome sequence of Lactobacillus helveticus.</title>
        <authorList>
            <person name="Kim J.F."/>
            <person name="Chung Y."/>
            <person name="Kwak M."/>
        </authorList>
    </citation>
    <scope>NUCLEOTIDE SEQUENCE [LARGE SCALE GENOMIC DNA]</scope>
    <source>
        <strain evidence="1 2">LH5</strain>
    </source>
</reference>
<dbReference type="RefSeq" id="WP_014919386.1">
    <property type="nucleotide sequence ID" value="NZ_CP035307.1"/>
</dbReference>
<protein>
    <submittedName>
        <fullName evidence="1">Uncharacterized protein</fullName>
    </submittedName>
</protein>
<sequence length="116" mass="13443">MKYVLQMISLKDGLTREQEYHNCILKFIEGVLLVLPILLLQDQTLTFASDGYLQLNSNLILSIWIIVAWLLFNIIKGISLLKRWITKDKDSGEKYPRTYLLLAIITFLVGLLFRGK</sequence>
<dbReference type="Proteomes" id="UP000267945">
    <property type="component" value="Chromosome"/>
</dbReference>
<name>A0A3S8SCA1_LACHE</name>
<evidence type="ECO:0000313" key="1">
    <source>
        <dbReference type="EMBL" id="AZK91409.1"/>
    </source>
</evidence>
<dbReference type="AlphaFoldDB" id="A0A3S8SCA1"/>
<accession>A0A3S8SCA1</accession>
<proteinExistence type="predicted"/>
<organism evidence="1 2">
    <name type="scientific">Lactobacillus helveticus</name>
    <name type="common">Lactobacillus suntoryeus</name>
    <dbReference type="NCBI Taxonomy" id="1587"/>
    <lineage>
        <taxon>Bacteria</taxon>
        <taxon>Bacillati</taxon>
        <taxon>Bacillota</taxon>
        <taxon>Bacilli</taxon>
        <taxon>Lactobacillales</taxon>
        <taxon>Lactobacillaceae</taxon>
        <taxon>Lactobacillus</taxon>
    </lineage>
</organism>
<gene>
    <name evidence="1" type="ORF">LH5_01167</name>
</gene>
<evidence type="ECO:0000313" key="2">
    <source>
        <dbReference type="Proteomes" id="UP000267945"/>
    </source>
</evidence>
<dbReference type="GeneID" id="99757316"/>